<dbReference type="SUPFAM" id="SSF48208">
    <property type="entry name" value="Six-hairpin glycosidases"/>
    <property type="match status" value="1"/>
</dbReference>
<dbReference type="Gene3D" id="1.50.10.10">
    <property type="match status" value="1"/>
</dbReference>
<dbReference type="InterPro" id="IPR011013">
    <property type="entry name" value="Gal_mutarotase_sf_dom"/>
</dbReference>
<name>A0ABY2KAZ8_9DEIN</name>
<proteinExistence type="inferred from homology"/>
<reference evidence="6 7" key="1">
    <citation type="submission" date="2019-03" db="EMBL/GenBank/DDBJ databases">
        <title>Thermus tengchongensis species for the arsenic transformation mechanism.</title>
        <authorList>
            <person name="Yuan G.C."/>
        </authorList>
    </citation>
    <scope>NUCLEOTIDE SEQUENCE [LARGE SCALE GENOMIC DNA]</scope>
    <source>
        <strain evidence="6 7">15Y</strain>
    </source>
</reference>
<evidence type="ECO:0000313" key="6">
    <source>
        <dbReference type="EMBL" id="TFU17769.1"/>
    </source>
</evidence>
<dbReference type="EMBL" id="SKBL01000002">
    <property type="protein sequence ID" value="TFU17769.1"/>
    <property type="molecule type" value="Genomic_DNA"/>
</dbReference>
<evidence type="ECO:0000256" key="3">
    <source>
        <dbReference type="ARBA" id="ARBA00023295"/>
    </source>
</evidence>
<evidence type="ECO:0000259" key="5">
    <source>
        <dbReference type="Pfam" id="PF09137"/>
    </source>
</evidence>
<dbReference type="InterPro" id="IPR012341">
    <property type="entry name" value="6hp_glycosidase-like_sf"/>
</dbReference>
<dbReference type="PANTHER" id="PTHR31616">
    <property type="entry name" value="TREHALASE"/>
    <property type="match status" value="1"/>
</dbReference>
<dbReference type="InterPro" id="IPR046966">
    <property type="entry name" value="Glucoamylase_active_site"/>
</dbReference>
<dbReference type="Gene3D" id="2.70.98.10">
    <property type="match status" value="1"/>
</dbReference>
<sequence length="760" mass="83880">MAEAFGRPGIPPTWASSAKDWVGTALGRSRLWYTLGHGILNEVFWPATGRPQMRDLGFLVAGPGGWHEVKRVGRYQLLAEPLFPEVRVVHEGEGYRLTLDFVPDPDRDALLIGYHLEGEGLRLYPLLAPHLGGSGWGNTAWVEEGALLAAKGNEALALLGPFARGSAGYVGFSDGWQDFARNGAMTWTFSRAEEGNVALMGELLAPRGVLALALAPTPEGAKTLAKAALVEGLEEVLRRAREAWRAFRPELPKGKPELEREAYISYHVLKVLEDRTFPGAMVASLSVPWGNTRDDPGGYHLVWTRDQVEAAFTYLALGAPEEARRVLAYLAATQAPDGHWPQNLYPDGRAYWQGVQLDEAALPVLLALRLKELGGLEPQNGAIREMVRRAAGFLAREGPVSPQDRWEENPGLSPFTLGVTVAALAGAALYGFLEGEEAEYALSLADCWNARLEEWCYLSGTDLDQAHGVEGHYVRLSPPGPLGPRGRVQVANRPGVSLEVAHLLGLEFLWLVRLGLRDPHDPRVRATLRLVDQTLRVELPTGVFYRRYPEDGYGEHEDGRAFDGTGRGRAWPLLSGERGMYALLAGEDPTPYLRSMAAGTGRGGLIPEQVWDQDPIPERGLSPGRPSGSAMPLLWAHAEYLKLYLAWSQGKGPVERLGWVAERYLAGAVPRVRHWRREVPLSRLKPQEKLLVEERRPFRLHLGFDGWKEVRDVASEPLPFGLHGVLLDLEGHGELSFTFFFPEEGRWEGRDYAVKRGGSG</sequence>
<dbReference type="InterPro" id="IPR008928">
    <property type="entry name" value="6-hairpin_glycosidase_sf"/>
</dbReference>
<feature type="domain" description="GH15-like" evidence="4">
    <location>
        <begin position="266"/>
        <end position="330"/>
    </location>
</feature>
<evidence type="ECO:0000256" key="1">
    <source>
        <dbReference type="ARBA" id="ARBA00006188"/>
    </source>
</evidence>
<accession>A0ABY2KAZ8</accession>
<gene>
    <name evidence="6" type="ORF">E0489_03045</name>
</gene>
<keyword evidence="3" id="KW-0326">Glycosidase</keyword>
<dbReference type="PANTHER" id="PTHR31616:SF0">
    <property type="entry name" value="GLUCAN 1,4-ALPHA-GLUCOSIDASE"/>
    <property type="match status" value="1"/>
</dbReference>
<protein>
    <submittedName>
        <fullName evidence="6">Glucan 1,4-alpha-glucosidase</fullName>
    </submittedName>
</protein>
<dbReference type="InterPro" id="IPR014718">
    <property type="entry name" value="GH-type_carb-bd"/>
</dbReference>
<organism evidence="6 7">
    <name type="scientific">Thermus tengchongensis</name>
    <dbReference type="NCBI Taxonomy" id="1214928"/>
    <lineage>
        <taxon>Bacteria</taxon>
        <taxon>Thermotogati</taxon>
        <taxon>Deinococcota</taxon>
        <taxon>Deinococci</taxon>
        <taxon>Thermales</taxon>
        <taxon>Thermaceae</taxon>
        <taxon>Thermus</taxon>
    </lineage>
</organism>
<dbReference type="Proteomes" id="UP000297244">
    <property type="component" value="Unassembled WGS sequence"/>
</dbReference>
<evidence type="ECO:0000313" key="7">
    <source>
        <dbReference type="Proteomes" id="UP000297244"/>
    </source>
</evidence>
<keyword evidence="7" id="KW-1185">Reference proteome</keyword>
<evidence type="ECO:0000256" key="2">
    <source>
        <dbReference type="ARBA" id="ARBA00022801"/>
    </source>
</evidence>
<dbReference type="Pfam" id="PF09137">
    <property type="entry name" value="Glucodextran_N"/>
    <property type="match status" value="1"/>
</dbReference>
<feature type="domain" description="Glucodextranase N-terminal" evidence="5">
    <location>
        <begin position="4"/>
        <end position="247"/>
    </location>
</feature>
<feature type="domain" description="GH15-like" evidence="4">
    <location>
        <begin position="348"/>
        <end position="643"/>
    </location>
</feature>
<comment type="similarity">
    <text evidence="1">Belongs to the glycosyl hydrolase 15 family.</text>
</comment>
<dbReference type="InterPro" id="IPR011613">
    <property type="entry name" value="GH15-like"/>
</dbReference>
<comment type="caution">
    <text evidence="6">The sequence shown here is derived from an EMBL/GenBank/DDBJ whole genome shotgun (WGS) entry which is preliminary data.</text>
</comment>
<keyword evidence="2" id="KW-0378">Hydrolase</keyword>
<dbReference type="SUPFAM" id="SSF74650">
    <property type="entry name" value="Galactose mutarotase-like"/>
    <property type="match status" value="1"/>
</dbReference>
<dbReference type="RefSeq" id="WP_135343021.1">
    <property type="nucleotide sequence ID" value="NZ_ML214240.1"/>
</dbReference>
<evidence type="ECO:0000259" key="4">
    <source>
        <dbReference type="Pfam" id="PF00723"/>
    </source>
</evidence>
<dbReference type="PROSITE" id="PS00820">
    <property type="entry name" value="GLUCOAMYLASE"/>
    <property type="match status" value="1"/>
</dbReference>
<dbReference type="CDD" id="cd07430">
    <property type="entry name" value="GH15_N"/>
    <property type="match status" value="1"/>
</dbReference>
<dbReference type="InterPro" id="IPR015220">
    <property type="entry name" value="Glucodextranase_N"/>
</dbReference>
<dbReference type="Pfam" id="PF00723">
    <property type="entry name" value="Glyco_hydro_15"/>
    <property type="match status" value="2"/>
</dbReference>